<feature type="domain" description="Glucose-6-phosphate isomerase prokaryote" evidence="7">
    <location>
        <begin position="33"/>
        <end position="166"/>
    </location>
</feature>
<dbReference type="GO" id="GO:0006096">
    <property type="term" value="P:glycolytic process"/>
    <property type="evidence" value="ECO:0007669"/>
    <property type="project" value="UniProtKB-UniPathway"/>
</dbReference>
<name>A0A366I5J1_9FIRM</name>
<evidence type="ECO:0000256" key="3">
    <source>
        <dbReference type="ARBA" id="ARBA00011952"/>
    </source>
</evidence>
<dbReference type="InterPro" id="IPR014710">
    <property type="entry name" value="RmlC-like_jellyroll"/>
</dbReference>
<protein>
    <recommendedName>
        <fullName evidence="3">glucose-6-phosphate isomerase</fullName>
        <ecNumber evidence="3">5.3.1.9</ecNumber>
    </recommendedName>
</protein>
<dbReference type="EMBL" id="QNRX01000010">
    <property type="protein sequence ID" value="RBP63335.1"/>
    <property type="molecule type" value="Genomic_DNA"/>
</dbReference>
<keyword evidence="4" id="KW-0312">Gluconeogenesis</keyword>
<evidence type="ECO:0000313" key="9">
    <source>
        <dbReference type="Proteomes" id="UP000253490"/>
    </source>
</evidence>
<dbReference type="Pfam" id="PF06560">
    <property type="entry name" value="GPI"/>
    <property type="match status" value="1"/>
</dbReference>
<proteinExistence type="inferred from homology"/>
<evidence type="ECO:0000256" key="1">
    <source>
        <dbReference type="ARBA" id="ARBA00004926"/>
    </source>
</evidence>
<dbReference type="CDD" id="cd02218">
    <property type="entry name" value="cupin_PGI"/>
    <property type="match status" value="1"/>
</dbReference>
<comment type="caution">
    <text evidence="8">The sequence shown here is derived from an EMBL/GenBank/DDBJ whole genome shotgun (WGS) entry which is preliminary data.</text>
</comment>
<gene>
    <name evidence="8" type="ORF">DES36_11078</name>
</gene>
<dbReference type="InterPro" id="IPR010551">
    <property type="entry name" value="G6P_isomerase_prok"/>
</dbReference>
<keyword evidence="9" id="KW-1185">Reference proteome</keyword>
<sequence>MKIKNPKLWHKMPGGIIEGENVLYSRKYLKDVENLYKSKEISNEGKNTLMYEVYSYSEGDETQYGNLFWGLTILHPVYIEKECNMTKGHFHENRNCVEYYFGLEGEGLLLLMDEMGQMSAEKVLPGSLHYIAGNFAHRLVNIGEIPLKIGACWPTTAGHDYRAVEEMPFPYRIYKNNGKIELVER</sequence>
<dbReference type="SUPFAM" id="SSF51182">
    <property type="entry name" value="RmlC-like cupins"/>
    <property type="match status" value="1"/>
</dbReference>
<evidence type="ECO:0000256" key="6">
    <source>
        <dbReference type="ARBA" id="ARBA00029321"/>
    </source>
</evidence>
<reference evidence="8 9" key="1">
    <citation type="submission" date="2018-06" db="EMBL/GenBank/DDBJ databases">
        <title>Genomic Encyclopedia of Type Strains, Phase IV (KMG-IV): sequencing the most valuable type-strain genomes for metagenomic binning, comparative biology and taxonomic classification.</title>
        <authorList>
            <person name="Goeker M."/>
        </authorList>
    </citation>
    <scope>NUCLEOTIDE SEQUENCE [LARGE SCALE GENOMIC DNA]</scope>
    <source>
        <strain evidence="8 9">DSM 22112</strain>
    </source>
</reference>
<dbReference type="GO" id="GO:0004347">
    <property type="term" value="F:glucose-6-phosphate isomerase activity"/>
    <property type="evidence" value="ECO:0007669"/>
    <property type="project" value="UniProtKB-EC"/>
</dbReference>
<dbReference type="AlphaFoldDB" id="A0A366I5J1"/>
<comment type="pathway">
    <text evidence="1">Carbohydrate degradation; glycolysis; D-glyceraldehyde 3-phosphate and glycerone phosphate from D-glucose: step 2/4.</text>
</comment>
<accession>A0A366I5J1</accession>
<dbReference type="InterPro" id="IPR011051">
    <property type="entry name" value="RmlC_Cupin_sf"/>
</dbReference>
<evidence type="ECO:0000256" key="2">
    <source>
        <dbReference type="ARBA" id="ARBA00006542"/>
    </source>
</evidence>
<keyword evidence="8" id="KW-0413">Isomerase</keyword>
<evidence type="ECO:0000256" key="5">
    <source>
        <dbReference type="ARBA" id="ARBA00023152"/>
    </source>
</evidence>
<evidence type="ECO:0000256" key="4">
    <source>
        <dbReference type="ARBA" id="ARBA00022432"/>
    </source>
</evidence>
<organism evidence="8 9">
    <name type="scientific">Alkalibaculum bacchi</name>
    <dbReference type="NCBI Taxonomy" id="645887"/>
    <lineage>
        <taxon>Bacteria</taxon>
        <taxon>Bacillati</taxon>
        <taxon>Bacillota</taxon>
        <taxon>Clostridia</taxon>
        <taxon>Eubacteriales</taxon>
        <taxon>Eubacteriaceae</taxon>
        <taxon>Alkalibaculum</taxon>
    </lineage>
</organism>
<dbReference type="GO" id="GO:0005737">
    <property type="term" value="C:cytoplasm"/>
    <property type="evidence" value="ECO:0007669"/>
    <property type="project" value="InterPro"/>
</dbReference>
<evidence type="ECO:0000313" key="8">
    <source>
        <dbReference type="EMBL" id="RBP63335.1"/>
    </source>
</evidence>
<dbReference type="Proteomes" id="UP000253490">
    <property type="component" value="Unassembled WGS sequence"/>
</dbReference>
<dbReference type="EC" id="5.3.1.9" evidence="3"/>
<comment type="catalytic activity">
    <reaction evidence="6">
        <text>alpha-D-glucose 6-phosphate = beta-D-fructose 6-phosphate</text>
        <dbReference type="Rhea" id="RHEA:11816"/>
        <dbReference type="ChEBI" id="CHEBI:57634"/>
        <dbReference type="ChEBI" id="CHEBI:58225"/>
        <dbReference type="EC" id="5.3.1.9"/>
    </reaction>
</comment>
<dbReference type="GO" id="GO:0006094">
    <property type="term" value="P:gluconeogenesis"/>
    <property type="evidence" value="ECO:0007669"/>
    <property type="project" value="UniProtKB-KW"/>
</dbReference>
<evidence type="ECO:0000259" key="7">
    <source>
        <dbReference type="Pfam" id="PF06560"/>
    </source>
</evidence>
<dbReference type="UniPathway" id="UPA00109">
    <property type="reaction ID" value="UER00181"/>
</dbReference>
<comment type="similarity">
    <text evidence="2">Belongs to the archaeal-type GPI family.</text>
</comment>
<dbReference type="Gene3D" id="2.60.120.10">
    <property type="entry name" value="Jelly Rolls"/>
    <property type="match status" value="1"/>
</dbReference>
<keyword evidence="5" id="KW-0324">Glycolysis</keyword>